<accession>M6KM19</accession>
<proteinExistence type="predicted"/>
<comment type="caution">
    <text evidence="1">The sequence shown here is derived from an EMBL/GenBank/DDBJ whole genome shotgun (WGS) entry which is preliminary data.</text>
</comment>
<gene>
    <name evidence="1" type="ORF">LEP1GSC083_4301</name>
</gene>
<evidence type="ECO:0000313" key="1">
    <source>
        <dbReference type="EMBL" id="EMN28827.1"/>
    </source>
</evidence>
<organism evidence="1 2">
    <name type="scientific">Leptospira interrogans serovar Pyrogenes str. L0374</name>
    <dbReference type="NCBI Taxonomy" id="1049928"/>
    <lineage>
        <taxon>Bacteria</taxon>
        <taxon>Pseudomonadati</taxon>
        <taxon>Spirochaetota</taxon>
        <taxon>Spirochaetia</taxon>
        <taxon>Leptospirales</taxon>
        <taxon>Leptospiraceae</taxon>
        <taxon>Leptospira</taxon>
    </lineage>
</organism>
<dbReference type="AlphaFoldDB" id="M6KM19"/>
<dbReference type="Pfam" id="PF13376">
    <property type="entry name" value="OmdA"/>
    <property type="match status" value="1"/>
</dbReference>
<sequence>MRLKEGNKLIVFDQEKVHTSSPIGGVIFTDKISEAEGILFFADSASSLQSYLLKILKSIREESILWIAYTKKSSGTKTDLDRDHGWELLSKNGYEGVALISLDETWSALRFKKTDAVKKGGSKAEKQKRPELSKYINYKTKTVKLPEDVKKFLSKDKNAIKSFESLSWSHKREYIEAILDAKLPETRLKRIQKLVHAMSSIKVQKKNKNNLNLNLREFLYSFSIHLTVPHEKLTNFLNLLILIFSMKFEKILSFIFL</sequence>
<dbReference type="EMBL" id="AHMZ02000122">
    <property type="protein sequence ID" value="EMN28827.1"/>
    <property type="molecule type" value="Genomic_DNA"/>
</dbReference>
<name>M6KM19_LEPIR</name>
<protein>
    <submittedName>
        <fullName evidence="1">Bacteriocin-protection protein, YdeI/OmpD-associated family</fullName>
    </submittedName>
</protein>
<reference evidence="1 2" key="1">
    <citation type="submission" date="2013-01" db="EMBL/GenBank/DDBJ databases">
        <authorList>
            <person name="Harkins D.M."/>
            <person name="Durkin A.S."/>
            <person name="Brinkac L.M."/>
            <person name="Haft D.H."/>
            <person name="Selengut J.D."/>
            <person name="Sanka R."/>
            <person name="DePew J."/>
            <person name="Purushe J."/>
            <person name="Peacock S.J."/>
            <person name="Thaipadungpanit J."/>
            <person name="Wuthiekanun V.W."/>
            <person name="Day N.P."/>
            <person name="Vinetz J.M."/>
            <person name="Sutton G.G."/>
            <person name="Nierman W.C."/>
            <person name="Fouts D.E."/>
        </authorList>
    </citation>
    <scope>NUCLEOTIDE SEQUENCE [LARGE SCALE GENOMIC DNA]</scope>
    <source>
        <strain evidence="1 2">L0374</strain>
    </source>
</reference>
<evidence type="ECO:0000313" key="2">
    <source>
        <dbReference type="Proteomes" id="UP000012137"/>
    </source>
</evidence>
<dbReference type="Proteomes" id="UP000012137">
    <property type="component" value="Unassembled WGS sequence"/>
</dbReference>